<keyword evidence="2" id="KW-1185">Reference proteome</keyword>
<evidence type="ECO:0000313" key="1">
    <source>
        <dbReference type="EMBL" id="GBO05716.1"/>
    </source>
</evidence>
<sequence>MHMSYLWWNRASNLEPSGLEAKTLDSGITATCPRLCLVDTSIVPPARQAMDSKIKLFRRICCVSRGHELTSVEMALIARDAKSNPWMRIISVLS</sequence>
<dbReference type="AlphaFoldDB" id="A0A4Y2U252"/>
<organism evidence="1 2">
    <name type="scientific">Araneus ventricosus</name>
    <name type="common">Orbweaver spider</name>
    <name type="synonym">Epeira ventricosa</name>
    <dbReference type="NCBI Taxonomy" id="182803"/>
    <lineage>
        <taxon>Eukaryota</taxon>
        <taxon>Metazoa</taxon>
        <taxon>Ecdysozoa</taxon>
        <taxon>Arthropoda</taxon>
        <taxon>Chelicerata</taxon>
        <taxon>Arachnida</taxon>
        <taxon>Araneae</taxon>
        <taxon>Araneomorphae</taxon>
        <taxon>Entelegynae</taxon>
        <taxon>Araneoidea</taxon>
        <taxon>Araneidae</taxon>
        <taxon>Araneus</taxon>
    </lineage>
</organism>
<protein>
    <submittedName>
        <fullName evidence="1">Uncharacterized protein</fullName>
    </submittedName>
</protein>
<proteinExistence type="predicted"/>
<gene>
    <name evidence="1" type="ORF">AVEN_148359_1</name>
</gene>
<name>A0A4Y2U252_ARAVE</name>
<dbReference type="EMBL" id="BGPR01032248">
    <property type="protein sequence ID" value="GBO05716.1"/>
    <property type="molecule type" value="Genomic_DNA"/>
</dbReference>
<evidence type="ECO:0000313" key="2">
    <source>
        <dbReference type="Proteomes" id="UP000499080"/>
    </source>
</evidence>
<accession>A0A4Y2U252</accession>
<dbReference type="Proteomes" id="UP000499080">
    <property type="component" value="Unassembled WGS sequence"/>
</dbReference>
<reference evidence="1 2" key="1">
    <citation type="journal article" date="2019" name="Sci. Rep.">
        <title>Orb-weaving spider Araneus ventricosus genome elucidates the spidroin gene catalogue.</title>
        <authorList>
            <person name="Kono N."/>
            <person name="Nakamura H."/>
            <person name="Ohtoshi R."/>
            <person name="Moran D.A.P."/>
            <person name="Shinohara A."/>
            <person name="Yoshida Y."/>
            <person name="Fujiwara M."/>
            <person name="Mori M."/>
            <person name="Tomita M."/>
            <person name="Arakawa K."/>
        </authorList>
    </citation>
    <scope>NUCLEOTIDE SEQUENCE [LARGE SCALE GENOMIC DNA]</scope>
</reference>
<comment type="caution">
    <text evidence="1">The sequence shown here is derived from an EMBL/GenBank/DDBJ whole genome shotgun (WGS) entry which is preliminary data.</text>
</comment>